<dbReference type="AlphaFoldDB" id="A0A0A9WQQ1"/>
<feature type="compositionally biased region" description="Basic and acidic residues" evidence="1">
    <location>
        <begin position="178"/>
        <end position="191"/>
    </location>
</feature>
<organism evidence="2">
    <name type="scientific">Lygus hesperus</name>
    <name type="common">Western plant bug</name>
    <dbReference type="NCBI Taxonomy" id="30085"/>
    <lineage>
        <taxon>Eukaryota</taxon>
        <taxon>Metazoa</taxon>
        <taxon>Ecdysozoa</taxon>
        <taxon>Arthropoda</taxon>
        <taxon>Hexapoda</taxon>
        <taxon>Insecta</taxon>
        <taxon>Pterygota</taxon>
        <taxon>Neoptera</taxon>
        <taxon>Paraneoptera</taxon>
        <taxon>Hemiptera</taxon>
        <taxon>Heteroptera</taxon>
        <taxon>Panheteroptera</taxon>
        <taxon>Cimicomorpha</taxon>
        <taxon>Miridae</taxon>
        <taxon>Mirini</taxon>
        <taxon>Lygus</taxon>
    </lineage>
</organism>
<dbReference type="EMBL" id="GBHO01034771">
    <property type="protein sequence ID" value="JAG08833.1"/>
    <property type="molecule type" value="Transcribed_RNA"/>
</dbReference>
<protein>
    <submittedName>
        <fullName evidence="2">Uncharacterized protein</fullName>
    </submittedName>
</protein>
<feature type="non-terminal residue" evidence="2">
    <location>
        <position position="1"/>
    </location>
</feature>
<feature type="region of interest" description="Disordered" evidence="1">
    <location>
        <begin position="119"/>
        <end position="230"/>
    </location>
</feature>
<name>A0A0A9WQQ1_LYGHE</name>
<sequence length="230" mass="25727">SDSVTKYQKVPDFKNVLPIFTNVGTPLDSDQSPQAWITPFEIAEYLSLLPLARPRDSSRGVIDHGSRIYIPFNEQSRTPNAFQKPPYAPTWKATPSQNPIQETPNHLDNSQYTQRVMDQANNDSPNDEGSALNTDFNTDSGALFNSPNYITRGHQTNKPGDSVTKNSMTSSKALGGDSEFRKPEKETEIKRNQNVIPLDRNPINQNYNVREGDDVPSSSKDVLEDETQVD</sequence>
<accession>A0A0A9WQQ1</accession>
<evidence type="ECO:0000256" key="1">
    <source>
        <dbReference type="SAM" id="MobiDB-lite"/>
    </source>
</evidence>
<gene>
    <name evidence="2" type="ORF">CM83_104122</name>
</gene>
<evidence type="ECO:0000313" key="2">
    <source>
        <dbReference type="EMBL" id="JAG08833.1"/>
    </source>
</evidence>
<reference evidence="2" key="2">
    <citation type="submission" date="2014-07" db="EMBL/GenBank/DDBJ databases">
        <authorList>
            <person name="Hull J."/>
        </authorList>
    </citation>
    <scope>NUCLEOTIDE SEQUENCE</scope>
</reference>
<feature type="non-terminal residue" evidence="2">
    <location>
        <position position="230"/>
    </location>
</feature>
<feature type="compositionally biased region" description="Polar residues" evidence="1">
    <location>
        <begin position="93"/>
        <end position="107"/>
    </location>
</feature>
<feature type="region of interest" description="Disordered" evidence="1">
    <location>
        <begin position="87"/>
        <end position="107"/>
    </location>
</feature>
<proteinExistence type="predicted"/>
<feature type="compositionally biased region" description="Polar residues" evidence="1">
    <location>
        <begin position="131"/>
        <end position="172"/>
    </location>
</feature>
<reference evidence="2" key="1">
    <citation type="journal article" date="2014" name="PLoS ONE">
        <title>Transcriptome-Based Identification of ABC Transporters in the Western Tarnished Plant Bug Lygus hesperus.</title>
        <authorList>
            <person name="Hull J.J."/>
            <person name="Chaney K."/>
            <person name="Geib S.M."/>
            <person name="Fabrick J.A."/>
            <person name="Brent C.S."/>
            <person name="Walsh D."/>
            <person name="Lavine L.C."/>
        </authorList>
    </citation>
    <scope>NUCLEOTIDE SEQUENCE</scope>
</reference>